<organism evidence="9 10">
    <name type="scientific">Prymnesium parvum</name>
    <name type="common">Toxic golden alga</name>
    <dbReference type="NCBI Taxonomy" id="97485"/>
    <lineage>
        <taxon>Eukaryota</taxon>
        <taxon>Haptista</taxon>
        <taxon>Haptophyta</taxon>
        <taxon>Prymnesiophyceae</taxon>
        <taxon>Prymnesiales</taxon>
        <taxon>Prymnesiaceae</taxon>
        <taxon>Prymnesium</taxon>
    </lineage>
</organism>
<comment type="caution">
    <text evidence="9">The sequence shown here is derived from an EMBL/GenBank/DDBJ whole genome shotgun (WGS) entry which is preliminary data.</text>
</comment>
<keyword evidence="7" id="KW-0472">Membrane</keyword>
<dbReference type="InterPro" id="IPR046357">
    <property type="entry name" value="PPIase_dom_sf"/>
</dbReference>
<dbReference type="EC" id="5.2.1.8" evidence="2 5"/>
<evidence type="ECO:0000313" key="10">
    <source>
        <dbReference type="Proteomes" id="UP001515480"/>
    </source>
</evidence>
<comment type="catalytic activity">
    <reaction evidence="1 5">
        <text>[protein]-peptidylproline (omega=180) = [protein]-peptidylproline (omega=0)</text>
        <dbReference type="Rhea" id="RHEA:16237"/>
        <dbReference type="Rhea" id="RHEA-COMP:10747"/>
        <dbReference type="Rhea" id="RHEA-COMP:10748"/>
        <dbReference type="ChEBI" id="CHEBI:83833"/>
        <dbReference type="ChEBI" id="CHEBI:83834"/>
        <dbReference type="EC" id="5.2.1.8"/>
    </reaction>
</comment>
<keyword evidence="4 5" id="KW-0413">Isomerase</keyword>
<evidence type="ECO:0000256" key="1">
    <source>
        <dbReference type="ARBA" id="ARBA00000971"/>
    </source>
</evidence>
<accession>A0AB34JWL3</accession>
<protein>
    <recommendedName>
        <fullName evidence="2 5">peptidylprolyl isomerase</fullName>
        <ecNumber evidence="2 5">5.2.1.8</ecNumber>
    </recommendedName>
</protein>
<evidence type="ECO:0000256" key="2">
    <source>
        <dbReference type="ARBA" id="ARBA00013194"/>
    </source>
</evidence>
<dbReference type="PROSITE" id="PS50059">
    <property type="entry name" value="FKBP_PPIASE"/>
    <property type="match status" value="1"/>
</dbReference>
<evidence type="ECO:0000259" key="8">
    <source>
        <dbReference type="PROSITE" id="PS50059"/>
    </source>
</evidence>
<dbReference type="EMBL" id="JBGBPQ010000004">
    <property type="protein sequence ID" value="KAL1525457.1"/>
    <property type="molecule type" value="Genomic_DNA"/>
</dbReference>
<keyword evidence="3 5" id="KW-0697">Rotamase</keyword>
<dbReference type="InterPro" id="IPR001179">
    <property type="entry name" value="PPIase_FKBP_dom"/>
</dbReference>
<dbReference type="Gene3D" id="3.10.50.40">
    <property type="match status" value="1"/>
</dbReference>
<dbReference type="PANTHER" id="PTHR10516:SF443">
    <property type="entry name" value="FK506-BINDING PROTEIN 59-RELATED"/>
    <property type="match status" value="1"/>
</dbReference>
<feature type="region of interest" description="Disordered" evidence="6">
    <location>
        <begin position="151"/>
        <end position="171"/>
    </location>
</feature>
<name>A0AB34JWL3_PRYPA</name>
<dbReference type="Pfam" id="PF00254">
    <property type="entry name" value="FKBP_C"/>
    <property type="match status" value="1"/>
</dbReference>
<evidence type="ECO:0000256" key="3">
    <source>
        <dbReference type="ARBA" id="ARBA00023110"/>
    </source>
</evidence>
<sequence length="434" mass="46147">MAAAPATAARTIFRYAHPGGGVADAGAIFDARGAMDLHVSSEGDIAELCNFVPADLPVRRPGGGGAVVSYGDMAKVIFPLLEVAPEVVDLAVGASIFHAEAWSRWWGVLQSFMAARGGRQEEYPAYMHKMLALAARATATSDAQRAALTVRPADLDATEETRPAAAGAAPPADSRGFLMQLSYGSLQSQHGLLSLARLAHGLGCHAAHRARDTTGFRRGMRVLVQLATEVTGLPAADIEPQEIAAVVATELGAIAWGIARAARSLTSPGAWERGESIRVEDRELSLAMPSVIEIREGLLTKTIKKAAPGGEKPEIGQTVQVHYTGTLLDGTQFDSSRDRGKPIEFVLGHRQVILGWDLAIETMRVGERALLQIAPEYAYGNRGAGNAIPGGATLRFDVELVGIKPVTAGVHKQFVMMIIFFGALLAYFRYQGAF</sequence>
<dbReference type="SUPFAM" id="SSF54534">
    <property type="entry name" value="FKBP-like"/>
    <property type="match status" value="1"/>
</dbReference>
<dbReference type="GO" id="GO:0003755">
    <property type="term" value="F:peptidyl-prolyl cis-trans isomerase activity"/>
    <property type="evidence" value="ECO:0007669"/>
    <property type="project" value="UniProtKB-KW"/>
</dbReference>
<evidence type="ECO:0000256" key="4">
    <source>
        <dbReference type="ARBA" id="ARBA00023235"/>
    </source>
</evidence>
<reference evidence="9 10" key="1">
    <citation type="journal article" date="2024" name="Science">
        <title>Giant polyketide synthase enzymes in the biosynthesis of giant marine polyether toxins.</title>
        <authorList>
            <person name="Fallon T.R."/>
            <person name="Shende V.V."/>
            <person name="Wierzbicki I.H."/>
            <person name="Pendleton A.L."/>
            <person name="Watervoot N.F."/>
            <person name="Auber R.P."/>
            <person name="Gonzalez D.J."/>
            <person name="Wisecaver J.H."/>
            <person name="Moore B.S."/>
        </authorList>
    </citation>
    <scope>NUCLEOTIDE SEQUENCE [LARGE SCALE GENOMIC DNA]</scope>
    <source>
        <strain evidence="9 10">12B1</strain>
    </source>
</reference>
<dbReference type="Proteomes" id="UP001515480">
    <property type="component" value="Unassembled WGS sequence"/>
</dbReference>
<evidence type="ECO:0000256" key="6">
    <source>
        <dbReference type="SAM" id="MobiDB-lite"/>
    </source>
</evidence>
<dbReference type="FunFam" id="3.10.50.40:FF:000006">
    <property type="entry name" value="Peptidyl-prolyl cis-trans isomerase"/>
    <property type="match status" value="1"/>
</dbReference>
<dbReference type="PANTHER" id="PTHR10516">
    <property type="entry name" value="PEPTIDYL-PROLYL CIS-TRANS ISOMERASE"/>
    <property type="match status" value="1"/>
</dbReference>
<feature type="domain" description="PPIase FKBP-type" evidence="8">
    <location>
        <begin position="316"/>
        <end position="404"/>
    </location>
</feature>
<dbReference type="GO" id="GO:0005737">
    <property type="term" value="C:cytoplasm"/>
    <property type="evidence" value="ECO:0007669"/>
    <property type="project" value="TreeGrafter"/>
</dbReference>
<keyword evidence="7" id="KW-1133">Transmembrane helix</keyword>
<proteinExistence type="predicted"/>
<dbReference type="AlphaFoldDB" id="A0AB34JWL3"/>
<keyword evidence="10" id="KW-1185">Reference proteome</keyword>
<gene>
    <name evidence="9" type="ORF">AB1Y20_020314</name>
</gene>
<dbReference type="InterPro" id="IPR050689">
    <property type="entry name" value="FKBP-type_PPIase"/>
</dbReference>
<evidence type="ECO:0000256" key="7">
    <source>
        <dbReference type="SAM" id="Phobius"/>
    </source>
</evidence>
<feature type="transmembrane region" description="Helical" evidence="7">
    <location>
        <begin position="414"/>
        <end position="430"/>
    </location>
</feature>
<keyword evidence="7" id="KW-0812">Transmembrane</keyword>
<evidence type="ECO:0000313" key="9">
    <source>
        <dbReference type="EMBL" id="KAL1525457.1"/>
    </source>
</evidence>
<evidence type="ECO:0000256" key="5">
    <source>
        <dbReference type="PROSITE-ProRule" id="PRU00277"/>
    </source>
</evidence>